<dbReference type="EMBL" id="GGEC01080559">
    <property type="protein sequence ID" value="MBX61043.1"/>
    <property type="molecule type" value="Transcribed_RNA"/>
</dbReference>
<dbReference type="AlphaFoldDB" id="A0A2P2Q2C0"/>
<proteinExistence type="predicted"/>
<organism evidence="1">
    <name type="scientific">Rhizophora mucronata</name>
    <name type="common">Asiatic mangrove</name>
    <dbReference type="NCBI Taxonomy" id="61149"/>
    <lineage>
        <taxon>Eukaryota</taxon>
        <taxon>Viridiplantae</taxon>
        <taxon>Streptophyta</taxon>
        <taxon>Embryophyta</taxon>
        <taxon>Tracheophyta</taxon>
        <taxon>Spermatophyta</taxon>
        <taxon>Magnoliopsida</taxon>
        <taxon>eudicotyledons</taxon>
        <taxon>Gunneridae</taxon>
        <taxon>Pentapetalae</taxon>
        <taxon>rosids</taxon>
        <taxon>fabids</taxon>
        <taxon>Malpighiales</taxon>
        <taxon>Rhizophoraceae</taxon>
        <taxon>Rhizophora</taxon>
    </lineage>
</organism>
<sequence length="26" mass="2993">MNFYEKSLASIGLSCLALQFLRVCVW</sequence>
<protein>
    <submittedName>
        <fullName evidence="1">Uncharacterized protein</fullName>
    </submittedName>
</protein>
<evidence type="ECO:0000313" key="1">
    <source>
        <dbReference type="EMBL" id="MBX61043.1"/>
    </source>
</evidence>
<reference evidence="1" key="1">
    <citation type="submission" date="2018-02" db="EMBL/GenBank/DDBJ databases">
        <title>Rhizophora mucronata_Transcriptome.</title>
        <authorList>
            <person name="Meera S.P."/>
            <person name="Sreeshan A."/>
            <person name="Augustine A."/>
        </authorList>
    </citation>
    <scope>NUCLEOTIDE SEQUENCE</scope>
    <source>
        <tissue evidence="1">Leaf</tissue>
    </source>
</reference>
<accession>A0A2P2Q2C0</accession>
<name>A0A2P2Q2C0_RHIMU</name>